<dbReference type="Pfam" id="PF11741">
    <property type="entry name" value="AMIN"/>
    <property type="match status" value="2"/>
</dbReference>
<accession>A0A854X7S6</accession>
<dbReference type="GO" id="GO:0009306">
    <property type="term" value="P:protein secretion"/>
    <property type="evidence" value="ECO:0007669"/>
    <property type="project" value="InterPro"/>
</dbReference>
<gene>
    <name evidence="12" type="ORF">CP335_00315</name>
</gene>
<dbReference type="InterPro" id="IPR005644">
    <property type="entry name" value="NolW-like"/>
</dbReference>
<evidence type="ECO:0000259" key="11">
    <source>
        <dbReference type="SMART" id="SM00965"/>
    </source>
</evidence>
<dbReference type="PANTHER" id="PTHR30604">
    <property type="entry name" value="PROTEIN TRANSPORT PROTEIN HOFQ"/>
    <property type="match status" value="1"/>
</dbReference>
<evidence type="ECO:0000256" key="5">
    <source>
        <dbReference type="ARBA" id="ARBA00022927"/>
    </source>
</evidence>
<comment type="subcellular location">
    <subcellularLocation>
        <location evidence="1 8">Cell outer membrane</location>
    </subcellularLocation>
</comment>
<dbReference type="Pfam" id="PF03958">
    <property type="entry name" value="Secretin_N"/>
    <property type="match status" value="1"/>
</dbReference>
<dbReference type="InterPro" id="IPR004846">
    <property type="entry name" value="T2SS/T3SS_dom"/>
</dbReference>
<dbReference type="SMART" id="SM00965">
    <property type="entry name" value="STN"/>
    <property type="match status" value="1"/>
</dbReference>
<reference evidence="12 13" key="1">
    <citation type="submission" date="2017-09" db="EMBL/GenBank/DDBJ databases">
        <authorList>
            <person name="Haney C."/>
            <person name="Melnyk R."/>
        </authorList>
    </citation>
    <scope>NUCLEOTIDE SEQUENCE [LARGE SCALE GENOMIC DNA]</scope>
    <source>
        <strain evidence="12 13">CH229</strain>
    </source>
</reference>
<dbReference type="Gene3D" id="3.30.1370.120">
    <property type="match status" value="1"/>
</dbReference>
<dbReference type="InterPro" id="IPR004845">
    <property type="entry name" value="T2SS_GspD_CS"/>
</dbReference>
<organism evidence="12 13">
    <name type="scientific">Pseudomonas fluorescens</name>
    <dbReference type="NCBI Taxonomy" id="294"/>
    <lineage>
        <taxon>Bacteria</taxon>
        <taxon>Pseudomonadati</taxon>
        <taxon>Pseudomonadota</taxon>
        <taxon>Gammaproteobacteria</taxon>
        <taxon>Pseudomonadales</taxon>
        <taxon>Pseudomonadaceae</taxon>
        <taxon>Pseudomonas</taxon>
    </lineage>
</organism>
<dbReference type="Proteomes" id="UP000218643">
    <property type="component" value="Unassembled WGS sequence"/>
</dbReference>
<feature type="region of interest" description="Disordered" evidence="9">
    <location>
        <begin position="474"/>
        <end position="494"/>
    </location>
</feature>
<evidence type="ECO:0000256" key="1">
    <source>
        <dbReference type="ARBA" id="ARBA00004442"/>
    </source>
</evidence>
<keyword evidence="3 8" id="KW-0813">Transport</keyword>
<evidence type="ECO:0000313" key="12">
    <source>
        <dbReference type="EMBL" id="PCM51508.1"/>
    </source>
</evidence>
<evidence type="ECO:0000256" key="2">
    <source>
        <dbReference type="ARBA" id="ARBA00006304"/>
    </source>
</evidence>
<evidence type="ECO:0000256" key="10">
    <source>
        <dbReference type="SAM" id="SignalP"/>
    </source>
</evidence>
<feature type="domain" description="Secretin/TonB short N-terminal" evidence="11">
    <location>
        <begin position="301"/>
        <end position="349"/>
    </location>
</feature>
<dbReference type="Gene3D" id="3.30.1370.130">
    <property type="match status" value="1"/>
</dbReference>
<dbReference type="Gene3D" id="2.60.40.3470">
    <property type="match status" value="1"/>
</dbReference>
<evidence type="ECO:0000256" key="4">
    <source>
        <dbReference type="ARBA" id="ARBA00022729"/>
    </source>
</evidence>
<dbReference type="PRINTS" id="PR00811">
    <property type="entry name" value="BCTERIALGSPD"/>
</dbReference>
<proteinExistence type="inferred from homology"/>
<feature type="signal peptide" evidence="10">
    <location>
        <begin position="1"/>
        <end position="23"/>
    </location>
</feature>
<keyword evidence="4 10" id="KW-0732">Signal</keyword>
<dbReference type="PROSITE" id="PS00875">
    <property type="entry name" value="T2SP_D"/>
    <property type="match status" value="1"/>
</dbReference>
<evidence type="ECO:0000256" key="8">
    <source>
        <dbReference type="RuleBase" id="RU004004"/>
    </source>
</evidence>
<evidence type="ECO:0000256" key="7">
    <source>
        <dbReference type="ARBA" id="ARBA00023237"/>
    </source>
</evidence>
<dbReference type="InterPro" id="IPR038591">
    <property type="entry name" value="NolW-like_sf"/>
</dbReference>
<dbReference type="PANTHER" id="PTHR30604:SF1">
    <property type="entry name" value="DNA UTILIZATION PROTEIN HOFQ"/>
    <property type="match status" value="1"/>
</dbReference>
<dbReference type="NCBIfam" id="TIGR02515">
    <property type="entry name" value="IV_pilus_PilQ"/>
    <property type="match status" value="1"/>
</dbReference>
<dbReference type="EMBL" id="NXHE01000001">
    <property type="protein sequence ID" value="PCM51508.1"/>
    <property type="molecule type" value="Genomic_DNA"/>
</dbReference>
<dbReference type="AlphaFoldDB" id="A0A854X7S6"/>
<dbReference type="GO" id="GO:0009279">
    <property type="term" value="C:cell outer membrane"/>
    <property type="evidence" value="ECO:0007669"/>
    <property type="project" value="UniProtKB-SubCell"/>
</dbReference>
<keyword evidence="6" id="KW-0472">Membrane</keyword>
<dbReference type="InterPro" id="IPR001775">
    <property type="entry name" value="GspD/PilQ"/>
</dbReference>
<evidence type="ECO:0000256" key="9">
    <source>
        <dbReference type="SAM" id="MobiDB-lite"/>
    </source>
</evidence>
<dbReference type="RefSeq" id="WP_096794694.1">
    <property type="nucleotide sequence ID" value="NZ_NXHE01000001.1"/>
</dbReference>
<dbReference type="FunFam" id="3.30.1370.130:FF:000001">
    <property type="entry name" value="Type IV pilus secretin PilQ"/>
    <property type="match status" value="1"/>
</dbReference>
<feature type="chain" id="PRO_5032729782" evidence="10">
    <location>
        <begin position="24"/>
        <end position="692"/>
    </location>
</feature>
<evidence type="ECO:0000256" key="6">
    <source>
        <dbReference type="ARBA" id="ARBA00023136"/>
    </source>
</evidence>
<reference evidence="12 13" key="2">
    <citation type="submission" date="2017-10" db="EMBL/GenBank/DDBJ databases">
        <title>Rhizosphere-associated Pseudomonas modulate jasmonic acid/salicylic acid antagonism to induce systemic resistance to herbivores at the cost of susceptibility to pathogens.</title>
        <authorList>
            <person name="Haney C.H."/>
            <person name="Wiesmann C.L."/>
            <person name="Shapiro L.R."/>
            <person name="O'Sullivan L.R."/>
            <person name="Khorasani S."/>
            <person name="Melnyk R.A."/>
            <person name="Xiao L."/>
            <person name="Bush J."/>
            <person name="Carrillo J."/>
            <person name="Pierce N.E."/>
            <person name="Ausubel F.M."/>
        </authorList>
    </citation>
    <scope>NUCLEOTIDE SEQUENCE [LARGE SCALE GENOMIC DNA]</scope>
    <source>
        <strain evidence="12 13">CH229</strain>
    </source>
</reference>
<comment type="similarity">
    <text evidence="2">Belongs to the bacterial secretin family. PilQ subfamily.</text>
</comment>
<sequence>MNRIFSTLGFSLWIALLSPMVQAASLKTLDVAALPGDRIELKLSFDSPPPQPKGYTTESPARIALDLPGVASQLTSKTRDLGSGNARTATVVEANDRTRLIINLTQLTPYTSRVEGNNLFVVVGQGAKPAAPRPAAVAPRPVAAPAPAKAYTPVAKTIRGVDFQRGTAGEGNVVIDLSDPTIAPDIQEHDGKIILSFARTQLPDRLRVRLDVKDFATPVQFVNAAATGDRAVITVEPSGTFDYSTYQTDNKLTVSIRPMTVDDLQKRNADRNSYSGEKLSLNFQDIDVRSVLQLIADFTNLNLVASDTVQGGITLRLQNVPWDQALDLVLKTKGLDKRKIGNVLLVAPADEIAARERQELESQKQIAELAPLRRELLQVNYAKAADIAKLFQSVTSAEAKIDERGSITVDERTNNIIAYQTQDRLDELRRIVAQLDIPVRQVMIEARIVEANVDYDKSLGVRWGGSIQNKGNWNTSGVSNGSSTTIGTPGSTSTNSPFVDMGTVGNTSGIGIAFITDNVLLDLELTAMEKTGNGEIVSQPKVVTSDKETAKILKGTEIPYQEASSSGATSVSFKEASLSLEVTPQITPDNRIIMEVKVTKDEPDYLNKVQDVPPIKKNEVNAKVLVNDGETIVIGGVFSNTQSKVVDKVPFLGDVPYLGRLFRRDVVSEKKSELLVFLTPRIMNNQAIAVSR</sequence>
<dbReference type="InterPro" id="IPR021731">
    <property type="entry name" value="AMIN_dom"/>
</dbReference>
<keyword evidence="5" id="KW-0653">Protein transport</keyword>
<evidence type="ECO:0000256" key="3">
    <source>
        <dbReference type="ARBA" id="ARBA00022448"/>
    </source>
</evidence>
<dbReference type="Pfam" id="PF00263">
    <property type="entry name" value="Secretin"/>
    <property type="match status" value="1"/>
</dbReference>
<dbReference type="Pfam" id="PF07660">
    <property type="entry name" value="STN"/>
    <property type="match status" value="1"/>
</dbReference>
<dbReference type="InterPro" id="IPR013355">
    <property type="entry name" value="Pilus_4_PilQ"/>
</dbReference>
<keyword evidence="7" id="KW-0998">Cell outer membrane</keyword>
<comment type="caution">
    <text evidence="12">The sequence shown here is derived from an EMBL/GenBank/DDBJ whole genome shotgun (WGS) entry which is preliminary data.</text>
</comment>
<evidence type="ECO:0000313" key="13">
    <source>
        <dbReference type="Proteomes" id="UP000218643"/>
    </source>
</evidence>
<name>A0A854X7S6_PSEFL</name>
<dbReference type="InterPro" id="IPR011662">
    <property type="entry name" value="Secretin/TonB_short_N"/>
</dbReference>
<protein>
    <submittedName>
        <fullName evidence="12">Type IV pilus secretin PilQ</fullName>
    </submittedName>
</protein>
<dbReference type="InterPro" id="IPR051808">
    <property type="entry name" value="Type_IV_pilus_biogenesis"/>
</dbReference>